<comment type="caution">
    <text evidence="2">The sequence shown here is derived from an EMBL/GenBank/DDBJ whole genome shotgun (WGS) entry which is preliminary data.</text>
</comment>
<feature type="region of interest" description="Disordered" evidence="1">
    <location>
        <begin position="1"/>
        <end position="101"/>
    </location>
</feature>
<feature type="compositionally biased region" description="Polar residues" evidence="1">
    <location>
        <begin position="30"/>
        <end position="39"/>
    </location>
</feature>
<keyword evidence="3" id="KW-1185">Reference proteome</keyword>
<name>A0AAV9RII7_9TELE</name>
<sequence>MRIFNSGREEPQTCPQGPKADTEEIGALGSCSNEPTGPSGSRLRCSRSIHRPRDPRPKGTPPPIREGWFPQLSIPQRGNQTKSGDGPHYSGGETAQATSPH</sequence>
<dbReference type="Proteomes" id="UP001311232">
    <property type="component" value="Unassembled WGS sequence"/>
</dbReference>
<dbReference type="AlphaFoldDB" id="A0AAV9RII7"/>
<proteinExistence type="predicted"/>
<organism evidence="2 3">
    <name type="scientific">Crenichthys baileyi</name>
    <name type="common">White River springfish</name>
    <dbReference type="NCBI Taxonomy" id="28760"/>
    <lineage>
        <taxon>Eukaryota</taxon>
        <taxon>Metazoa</taxon>
        <taxon>Chordata</taxon>
        <taxon>Craniata</taxon>
        <taxon>Vertebrata</taxon>
        <taxon>Euteleostomi</taxon>
        <taxon>Actinopterygii</taxon>
        <taxon>Neopterygii</taxon>
        <taxon>Teleostei</taxon>
        <taxon>Neoteleostei</taxon>
        <taxon>Acanthomorphata</taxon>
        <taxon>Ovalentaria</taxon>
        <taxon>Atherinomorphae</taxon>
        <taxon>Cyprinodontiformes</taxon>
        <taxon>Goodeidae</taxon>
        <taxon>Crenichthys</taxon>
    </lineage>
</organism>
<feature type="compositionally biased region" description="Polar residues" evidence="1">
    <location>
        <begin position="73"/>
        <end position="83"/>
    </location>
</feature>
<protein>
    <submittedName>
        <fullName evidence="2">Uncharacterized protein</fullName>
    </submittedName>
</protein>
<gene>
    <name evidence="2" type="ORF">CRENBAI_020078</name>
</gene>
<accession>A0AAV9RII7</accession>
<evidence type="ECO:0000313" key="3">
    <source>
        <dbReference type="Proteomes" id="UP001311232"/>
    </source>
</evidence>
<evidence type="ECO:0000256" key="1">
    <source>
        <dbReference type="SAM" id="MobiDB-lite"/>
    </source>
</evidence>
<evidence type="ECO:0000313" key="2">
    <source>
        <dbReference type="EMBL" id="KAK5608796.1"/>
    </source>
</evidence>
<reference evidence="2 3" key="1">
    <citation type="submission" date="2021-06" db="EMBL/GenBank/DDBJ databases">
        <authorList>
            <person name="Palmer J.M."/>
        </authorList>
    </citation>
    <scope>NUCLEOTIDE SEQUENCE [LARGE SCALE GENOMIC DNA]</scope>
    <source>
        <strain evidence="2 3">MEX-2019</strain>
        <tissue evidence="2">Muscle</tissue>
    </source>
</reference>
<dbReference type="EMBL" id="JAHHUM010001781">
    <property type="protein sequence ID" value="KAK5608796.1"/>
    <property type="molecule type" value="Genomic_DNA"/>
</dbReference>